<dbReference type="EMBL" id="KZ084087">
    <property type="protein sequence ID" value="OSD08139.1"/>
    <property type="molecule type" value="Genomic_DNA"/>
</dbReference>
<dbReference type="GO" id="GO:0035925">
    <property type="term" value="F:mRNA 3'-UTR AU-rich region binding"/>
    <property type="evidence" value="ECO:0007669"/>
    <property type="project" value="TreeGrafter"/>
</dbReference>
<evidence type="ECO:0000259" key="5">
    <source>
        <dbReference type="SMART" id="SM00829"/>
    </source>
</evidence>
<keyword evidence="1" id="KW-0521">NADP</keyword>
<dbReference type="InterPro" id="IPR013149">
    <property type="entry name" value="ADH-like_C"/>
</dbReference>
<dbReference type="PANTHER" id="PTHR48106">
    <property type="entry name" value="QUINONE OXIDOREDUCTASE PIG3-RELATED"/>
    <property type="match status" value="1"/>
</dbReference>
<gene>
    <name evidence="6" type="ORF">PYCCODRAFT_1430309</name>
</gene>
<organism evidence="6 7">
    <name type="scientific">Trametes coccinea (strain BRFM310)</name>
    <name type="common">Pycnoporus coccineus</name>
    <dbReference type="NCBI Taxonomy" id="1353009"/>
    <lineage>
        <taxon>Eukaryota</taxon>
        <taxon>Fungi</taxon>
        <taxon>Dikarya</taxon>
        <taxon>Basidiomycota</taxon>
        <taxon>Agaricomycotina</taxon>
        <taxon>Agaricomycetes</taxon>
        <taxon>Polyporales</taxon>
        <taxon>Polyporaceae</taxon>
        <taxon>Trametes</taxon>
    </lineage>
</organism>
<dbReference type="GO" id="GO:0070402">
    <property type="term" value="F:NADPH binding"/>
    <property type="evidence" value="ECO:0007669"/>
    <property type="project" value="TreeGrafter"/>
</dbReference>
<dbReference type="STRING" id="1353009.A0A1Y2J403"/>
<dbReference type="InterPro" id="IPR036291">
    <property type="entry name" value="NAD(P)-bd_dom_sf"/>
</dbReference>
<dbReference type="Gene3D" id="3.90.180.10">
    <property type="entry name" value="Medium-chain alcohol dehydrogenases, catalytic domain"/>
    <property type="match status" value="1"/>
</dbReference>
<dbReference type="Pfam" id="PF00107">
    <property type="entry name" value="ADH_zinc_N"/>
    <property type="match status" value="1"/>
</dbReference>
<keyword evidence="2" id="KW-0560">Oxidoreductase</keyword>
<dbReference type="GO" id="GO:0005829">
    <property type="term" value="C:cytosol"/>
    <property type="evidence" value="ECO:0007669"/>
    <property type="project" value="TreeGrafter"/>
</dbReference>
<dbReference type="Pfam" id="PF08240">
    <property type="entry name" value="ADH_N"/>
    <property type="match status" value="1"/>
</dbReference>
<name>A0A1Y2J403_TRAC3</name>
<dbReference type="SUPFAM" id="SSF51735">
    <property type="entry name" value="NAD(P)-binding Rossmann-fold domains"/>
    <property type="match status" value="1"/>
</dbReference>
<proteinExistence type="predicted"/>
<dbReference type="InterPro" id="IPR011032">
    <property type="entry name" value="GroES-like_sf"/>
</dbReference>
<dbReference type="InterPro" id="IPR020843">
    <property type="entry name" value="ER"/>
</dbReference>
<dbReference type="GO" id="GO:0003960">
    <property type="term" value="F:quinone reductase (NADPH) activity"/>
    <property type="evidence" value="ECO:0007669"/>
    <property type="project" value="InterPro"/>
</dbReference>
<protein>
    <recommendedName>
        <fullName evidence="4">Probable quinone oxidoreductase</fullName>
    </recommendedName>
    <alternativeName>
        <fullName evidence="3">NADPH:quinone reductase</fullName>
    </alternativeName>
</protein>
<evidence type="ECO:0000313" key="7">
    <source>
        <dbReference type="Proteomes" id="UP000193067"/>
    </source>
</evidence>
<evidence type="ECO:0000256" key="4">
    <source>
        <dbReference type="ARBA" id="ARBA00070796"/>
    </source>
</evidence>
<dbReference type="Proteomes" id="UP000193067">
    <property type="component" value="Unassembled WGS sequence"/>
</dbReference>
<reference evidence="6 7" key="1">
    <citation type="journal article" date="2015" name="Biotechnol. Biofuels">
        <title>Enhanced degradation of softwood versus hardwood by the white-rot fungus Pycnoporus coccineus.</title>
        <authorList>
            <person name="Couturier M."/>
            <person name="Navarro D."/>
            <person name="Chevret D."/>
            <person name="Henrissat B."/>
            <person name="Piumi F."/>
            <person name="Ruiz-Duenas F.J."/>
            <person name="Martinez A.T."/>
            <person name="Grigoriev I.V."/>
            <person name="Riley R."/>
            <person name="Lipzen A."/>
            <person name="Berrin J.G."/>
            <person name="Master E.R."/>
            <person name="Rosso M.N."/>
        </authorList>
    </citation>
    <scope>NUCLEOTIDE SEQUENCE [LARGE SCALE GENOMIC DNA]</scope>
    <source>
        <strain evidence="6 7">BRFM310</strain>
    </source>
</reference>
<dbReference type="SUPFAM" id="SSF50129">
    <property type="entry name" value="GroES-like"/>
    <property type="match status" value="1"/>
</dbReference>
<dbReference type="OrthoDB" id="48317at2759"/>
<dbReference type="FunFam" id="3.40.50.720:FF:000053">
    <property type="entry name" value="Quinone oxidoreductase 1"/>
    <property type="match status" value="1"/>
</dbReference>
<sequence>MSTAQLPAKMQAIGINKTGDFDVIEKFELPVPQNAPGNVLVKVHYGGVNFIDTYYRKGLYAISSFPQPLGTEAAGEVVGLPTDEKVLNDEEYKLRGFKLGTNVAVYGLGSFAEYVSVPWTKTYSLPDGVSTRTAAAGLTQGATALTFVTEAYNVQKGDIILVHTVAGGLGLLFAQLIKRRGATVIGTTSTPEKAEIAKQNGADHVILYTKEDTVQRVLELTNGEGVHAIFDGVGKDTFESDFKMIRRKGTIVSVGNASGAVPPFPPLKLVEKNVRLLRPTLGNYVYTPEEGRHYTTELFNLIAKGDLKIRIHAEYPFTAEGVQQAQKDLTGGKTVGKLIVKVAPPGDA</sequence>
<dbReference type="CDD" id="cd05286">
    <property type="entry name" value="QOR2"/>
    <property type="match status" value="1"/>
</dbReference>
<accession>A0A1Y2J403</accession>
<feature type="domain" description="Enoyl reductase (ER)" evidence="5">
    <location>
        <begin position="19"/>
        <end position="340"/>
    </location>
</feature>
<dbReference type="InterPro" id="IPR047618">
    <property type="entry name" value="QOR-like"/>
</dbReference>
<evidence type="ECO:0000313" key="6">
    <source>
        <dbReference type="EMBL" id="OSD08139.1"/>
    </source>
</evidence>
<evidence type="ECO:0000256" key="3">
    <source>
        <dbReference type="ARBA" id="ARBA00043088"/>
    </source>
</evidence>
<dbReference type="Gene3D" id="3.40.50.720">
    <property type="entry name" value="NAD(P)-binding Rossmann-like Domain"/>
    <property type="match status" value="1"/>
</dbReference>
<dbReference type="SMART" id="SM00829">
    <property type="entry name" value="PKS_ER"/>
    <property type="match status" value="1"/>
</dbReference>
<dbReference type="AlphaFoldDB" id="A0A1Y2J403"/>
<keyword evidence="7" id="KW-1185">Reference proteome</keyword>
<dbReference type="InterPro" id="IPR013154">
    <property type="entry name" value="ADH-like_N"/>
</dbReference>
<dbReference type="PANTHER" id="PTHR48106:SF13">
    <property type="entry name" value="QUINONE OXIDOREDUCTASE-RELATED"/>
    <property type="match status" value="1"/>
</dbReference>
<evidence type="ECO:0000256" key="2">
    <source>
        <dbReference type="ARBA" id="ARBA00023002"/>
    </source>
</evidence>
<evidence type="ECO:0000256" key="1">
    <source>
        <dbReference type="ARBA" id="ARBA00022857"/>
    </source>
</evidence>